<protein>
    <recommendedName>
        <fullName evidence="1">Orn/Lys/Arg decarboxylase C-terminal domain-containing protein</fullName>
    </recommendedName>
</protein>
<dbReference type="KEGG" id="daq:DAQ1742_04391"/>
<name>A0A375AGV1_9GAMM</name>
<dbReference type="Gene3D" id="3.90.105.10">
    <property type="entry name" value="Molybdopterin biosynthesis moea protein, domain 2"/>
    <property type="match status" value="1"/>
</dbReference>
<keyword evidence="3" id="KW-1185">Reference proteome</keyword>
<dbReference type="InterPro" id="IPR008286">
    <property type="entry name" value="Prn/Lys/Arg_de-COase_C"/>
</dbReference>
<dbReference type="Pfam" id="PF03711">
    <property type="entry name" value="OKR_DC_1_C"/>
    <property type="match status" value="1"/>
</dbReference>
<feature type="domain" description="Orn/Lys/Arg decarboxylase C-terminal" evidence="1">
    <location>
        <begin position="16"/>
        <end position="42"/>
    </location>
</feature>
<gene>
    <name evidence="2" type="ORF">DAQ1742_04391</name>
</gene>
<dbReference type="RefSeq" id="WP_083960959.1">
    <property type="nucleotide sequence ID" value="NZ_LT615367.1"/>
</dbReference>
<reference evidence="2 3" key="1">
    <citation type="submission" date="2016-09" db="EMBL/GenBank/DDBJ databases">
        <authorList>
            <person name="Reverchon S."/>
            <person name="Nasser W."/>
            <person name="Leonard S."/>
            <person name="Brochier C."/>
            <person name="Duprey A."/>
        </authorList>
    </citation>
    <scope>NUCLEOTIDE SEQUENCE [LARGE SCALE GENOMIC DNA]</scope>
    <source>
        <strain evidence="2 3">174/2</strain>
    </source>
</reference>
<evidence type="ECO:0000313" key="2">
    <source>
        <dbReference type="EMBL" id="SLM65136.1"/>
    </source>
</evidence>
<dbReference type="InterPro" id="IPR036633">
    <property type="entry name" value="Prn/Lys/Arg_de-COase_C_sf"/>
</dbReference>
<dbReference type="EMBL" id="LT615367">
    <property type="protein sequence ID" value="SLM65136.1"/>
    <property type="molecule type" value="Genomic_DNA"/>
</dbReference>
<dbReference type="Proteomes" id="UP000294820">
    <property type="component" value="Chromosome 1"/>
</dbReference>
<sequence length="58" mass="6327">MTQGKEEKESVAPCVISDKFIIPYPPGVPILFPGEEISDAIQQKINECRDNGLLIIAA</sequence>
<dbReference type="AlphaFoldDB" id="A0A375AGV1"/>
<proteinExistence type="predicted"/>
<accession>A0A375AGV1</accession>
<dbReference type="SUPFAM" id="SSF55904">
    <property type="entry name" value="Ornithine decarboxylase C-terminal domain"/>
    <property type="match status" value="1"/>
</dbReference>
<dbReference type="GO" id="GO:0003824">
    <property type="term" value="F:catalytic activity"/>
    <property type="evidence" value="ECO:0007669"/>
    <property type="project" value="InterPro"/>
</dbReference>
<organism evidence="2 3">
    <name type="scientific">Dickeya aquatica</name>
    <dbReference type="NCBI Taxonomy" id="1401087"/>
    <lineage>
        <taxon>Bacteria</taxon>
        <taxon>Pseudomonadati</taxon>
        <taxon>Pseudomonadota</taxon>
        <taxon>Gammaproteobacteria</taxon>
        <taxon>Enterobacterales</taxon>
        <taxon>Pectobacteriaceae</taxon>
        <taxon>Dickeya</taxon>
    </lineage>
</organism>
<evidence type="ECO:0000313" key="3">
    <source>
        <dbReference type="Proteomes" id="UP000294820"/>
    </source>
</evidence>
<evidence type="ECO:0000259" key="1">
    <source>
        <dbReference type="Pfam" id="PF03711"/>
    </source>
</evidence>